<name>A0A4C1XZ55_EUMVA</name>
<evidence type="ECO:0000256" key="1">
    <source>
        <dbReference type="SAM" id="MobiDB-lite"/>
    </source>
</evidence>
<gene>
    <name evidence="2" type="ORF">EVAR_57545_1</name>
</gene>
<organism evidence="2 3">
    <name type="scientific">Eumeta variegata</name>
    <name type="common">Bagworm moth</name>
    <name type="synonym">Eumeta japonica</name>
    <dbReference type="NCBI Taxonomy" id="151549"/>
    <lineage>
        <taxon>Eukaryota</taxon>
        <taxon>Metazoa</taxon>
        <taxon>Ecdysozoa</taxon>
        <taxon>Arthropoda</taxon>
        <taxon>Hexapoda</taxon>
        <taxon>Insecta</taxon>
        <taxon>Pterygota</taxon>
        <taxon>Neoptera</taxon>
        <taxon>Endopterygota</taxon>
        <taxon>Lepidoptera</taxon>
        <taxon>Glossata</taxon>
        <taxon>Ditrysia</taxon>
        <taxon>Tineoidea</taxon>
        <taxon>Psychidae</taxon>
        <taxon>Oiketicinae</taxon>
        <taxon>Eumeta</taxon>
    </lineage>
</organism>
<feature type="region of interest" description="Disordered" evidence="1">
    <location>
        <begin position="120"/>
        <end position="153"/>
    </location>
</feature>
<evidence type="ECO:0000313" key="2">
    <source>
        <dbReference type="EMBL" id="GBP69301.1"/>
    </source>
</evidence>
<proteinExistence type="predicted"/>
<comment type="caution">
    <text evidence="2">The sequence shown here is derived from an EMBL/GenBank/DDBJ whole genome shotgun (WGS) entry which is preliminary data.</text>
</comment>
<protein>
    <submittedName>
        <fullName evidence="2">Uncharacterized protein</fullName>
    </submittedName>
</protein>
<sequence length="153" mass="17111">MAIAAPSRKPALRIFFTVASNNDFLQCFGKMMDNVSMSRLVYCSTSFTKGSRNTTAADALFFSFLLAGEGDKKPYELPRICVLGVCPTIMNQKSSEKRDVGFRCQPRGCHQPYQTRPIDIEIPWGRDSPTEDPLGSSGRYFWVTPERGERPGS</sequence>
<accession>A0A4C1XZ55</accession>
<dbReference type="EMBL" id="BGZK01001036">
    <property type="protein sequence ID" value="GBP69301.1"/>
    <property type="molecule type" value="Genomic_DNA"/>
</dbReference>
<evidence type="ECO:0000313" key="3">
    <source>
        <dbReference type="Proteomes" id="UP000299102"/>
    </source>
</evidence>
<dbReference type="AlphaFoldDB" id="A0A4C1XZ55"/>
<keyword evidence="3" id="KW-1185">Reference proteome</keyword>
<dbReference type="Proteomes" id="UP000299102">
    <property type="component" value="Unassembled WGS sequence"/>
</dbReference>
<reference evidence="2 3" key="1">
    <citation type="journal article" date="2019" name="Commun. Biol.">
        <title>The bagworm genome reveals a unique fibroin gene that provides high tensile strength.</title>
        <authorList>
            <person name="Kono N."/>
            <person name="Nakamura H."/>
            <person name="Ohtoshi R."/>
            <person name="Tomita M."/>
            <person name="Numata K."/>
            <person name="Arakawa K."/>
        </authorList>
    </citation>
    <scope>NUCLEOTIDE SEQUENCE [LARGE SCALE GENOMIC DNA]</scope>
</reference>